<dbReference type="AlphaFoldDB" id="A0A822WZ77"/>
<name>A0A822WZ77_9ENTR</name>
<accession>A0A822WZ77</accession>
<protein>
    <submittedName>
        <fullName evidence="1">Uncharacterized protein</fullName>
    </submittedName>
</protein>
<dbReference type="Proteomes" id="UP000076063">
    <property type="component" value="Unassembled WGS sequence"/>
</dbReference>
<dbReference type="EMBL" id="FJZI01000011">
    <property type="protein sequence ID" value="CZY00205.1"/>
    <property type="molecule type" value="Genomic_DNA"/>
</dbReference>
<reference evidence="1 2" key="1">
    <citation type="submission" date="2016-03" db="EMBL/GenBank/DDBJ databases">
        <authorList>
            <consortium name="Pathogen Informatics"/>
        </authorList>
    </citation>
    <scope>NUCLEOTIDE SEQUENCE [LARGE SCALE GENOMIC DNA]</scope>
    <source>
        <strain evidence="2">e1527</strain>
    </source>
</reference>
<organism evidence="1 2">
    <name type="scientific">Enterobacter bugandensis</name>
    <dbReference type="NCBI Taxonomy" id="881260"/>
    <lineage>
        <taxon>Bacteria</taxon>
        <taxon>Pseudomonadati</taxon>
        <taxon>Pseudomonadota</taxon>
        <taxon>Gammaproteobacteria</taxon>
        <taxon>Enterobacterales</taxon>
        <taxon>Enterobacteriaceae</taxon>
        <taxon>Enterobacter</taxon>
    </lineage>
</organism>
<proteinExistence type="predicted"/>
<comment type="caution">
    <text evidence="1">The sequence shown here is derived from an EMBL/GenBank/DDBJ whole genome shotgun (WGS) entry which is preliminary data.</text>
</comment>
<evidence type="ECO:0000313" key="2">
    <source>
        <dbReference type="Proteomes" id="UP000076063"/>
    </source>
</evidence>
<sequence>MSFADSARAALSARPVLRIATPSTKPLKTSQKADEAKPPKITSGGAILAVIAAVKNSSAVINSGNSDVAHSTMVTPTISEGSSRGCVNQSDIPVSCRFFQQVYGDRQPE</sequence>
<evidence type="ECO:0000313" key="1">
    <source>
        <dbReference type="EMBL" id="CZY00205.1"/>
    </source>
</evidence>
<gene>
    <name evidence="1" type="ORF">SAMEA2273372_03889</name>
</gene>